<organism evidence="3 4">
    <name type="scientific">Lactiplantibacillus brownii</name>
    <dbReference type="NCBI Taxonomy" id="3069269"/>
    <lineage>
        <taxon>Bacteria</taxon>
        <taxon>Bacillati</taxon>
        <taxon>Bacillota</taxon>
        <taxon>Bacilli</taxon>
        <taxon>Lactobacillales</taxon>
        <taxon>Lactobacillaceae</taxon>
        <taxon>Lactiplantibacillus</taxon>
    </lineage>
</organism>
<dbReference type="InterPro" id="IPR015797">
    <property type="entry name" value="NUDIX_hydrolase-like_dom_sf"/>
</dbReference>
<feature type="domain" description="Nudix hydrolase" evidence="2">
    <location>
        <begin position="4"/>
        <end position="143"/>
    </location>
</feature>
<reference evidence="3 4" key="1">
    <citation type="journal article" date="2023" name="Int. J. Syst. Evol. Microbiol.">
        <title>Lactiplantibacillus brownii sp. nov., a novel psychrotolerant species isolated from sauerkraut.</title>
        <authorList>
            <person name="Heng Y.C."/>
            <person name="Silvaraju S."/>
            <person name="Lee J.K.Y."/>
            <person name="Kittelmann S."/>
        </authorList>
    </citation>
    <scope>NUCLEOTIDE SEQUENCE [LARGE SCALE GENOMIC DNA]</scope>
    <source>
        <strain evidence="3 4">WILCCON 0030</strain>
    </source>
</reference>
<dbReference type="Proteomes" id="UP001227831">
    <property type="component" value="Unassembled WGS sequence"/>
</dbReference>
<dbReference type="SUPFAM" id="SSF55811">
    <property type="entry name" value="Nudix"/>
    <property type="match status" value="1"/>
</dbReference>
<dbReference type="EMBL" id="JAVCWF010000001">
    <property type="protein sequence ID" value="MDQ7936259.1"/>
    <property type="molecule type" value="Genomic_DNA"/>
</dbReference>
<name>A0ABU1A5K3_9LACO</name>
<evidence type="ECO:0000313" key="4">
    <source>
        <dbReference type="Proteomes" id="UP001227831"/>
    </source>
</evidence>
<dbReference type="PANTHER" id="PTHR43736:SF1">
    <property type="entry name" value="DIHYDRONEOPTERIN TRIPHOSPHATE DIPHOSPHATASE"/>
    <property type="match status" value="1"/>
</dbReference>
<evidence type="ECO:0000259" key="2">
    <source>
        <dbReference type="PROSITE" id="PS51462"/>
    </source>
</evidence>
<evidence type="ECO:0000313" key="3">
    <source>
        <dbReference type="EMBL" id="MDQ7936259.1"/>
    </source>
</evidence>
<comment type="caution">
    <text evidence="3">The sequence shown here is derived from an EMBL/GenBank/DDBJ whole genome shotgun (WGS) entry which is preliminary data.</text>
</comment>
<sequence>MSKKFHHAFGVYGVMTDGKNLVVIKKNGGPYLNRFDLPGGSLDDGEPLAHAIKREIQEETQIEVIQVKQLGTTSFRFPWQYKNWQYNQHICVFYNIEKFSGPIADKVAQFTGQDSLGAVWIELSKTSIENSSPLVLKAKEYVESGLVFDVEDQYFETWDVLEEPAF</sequence>
<comment type="similarity">
    <text evidence="1">Belongs to the Nudix hydrolase family.</text>
</comment>
<keyword evidence="4" id="KW-1185">Reference proteome</keyword>
<dbReference type="CDD" id="cd04686">
    <property type="entry name" value="NUDIX_Hydrolase"/>
    <property type="match status" value="1"/>
</dbReference>
<dbReference type="PANTHER" id="PTHR43736">
    <property type="entry name" value="ADP-RIBOSE PYROPHOSPHATASE"/>
    <property type="match status" value="1"/>
</dbReference>
<proteinExistence type="inferred from homology"/>
<gene>
    <name evidence="3" type="ORF">RA086_01160</name>
</gene>
<accession>A0ABU1A5K3</accession>
<dbReference type="Pfam" id="PF00293">
    <property type="entry name" value="NUDIX"/>
    <property type="match status" value="1"/>
</dbReference>
<dbReference type="RefSeq" id="WP_308702096.1">
    <property type="nucleotide sequence ID" value="NZ_AP027463.1"/>
</dbReference>
<evidence type="ECO:0000256" key="1">
    <source>
        <dbReference type="ARBA" id="ARBA00005582"/>
    </source>
</evidence>
<dbReference type="InterPro" id="IPR000086">
    <property type="entry name" value="NUDIX_hydrolase_dom"/>
</dbReference>
<dbReference type="GO" id="GO:0016787">
    <property type="term" value="F:hydrolase activity"/>
    <property type="evidence" value="ECO:0007669"/>
    <property type="project" value="UniProtKB-KW"/>
</dbReference>
<keyword evidence="3" id="KW-0378">Hydrolase</keyword>
<dbReference type="PROSITE" id="PS51462">
    <property type="entry name" value="NUDIX"/>
    <property type="match status" value="1"/>
</dbReference>
<protein>
    <submittedName>
        <fullName evidence="3">NUDIX hydrolase</fullName>
    </submittedName>
</protein>
<dbReference type="Gene3D" id="3.90.79.10">
    <property type="entry name" value="Nucleoside Triphosphate Pyrophosphohydrolase"/>
    <property type="match status" value="1"/>
</dbReference>